<dbReference type="AlphaFoldDB" id="A0A9D4U9F3"/>
<feature type="region of interest" description="Disordered" evidence="1">
    <location>
        <begin position="244"/>
        <end position="290"/>
    </location>
</feature>
<feature type="compositionally biased region" description="Basic and acidic residues" evidence="1">
    <location>
        <begin position="248"/>
        <end position="270"/>
    </location>
</feature>
<dbReference type="PANTHER" id="PTHR34665:SF4">
    <property type="entry name" value="DUF3741 DOMAIN-CONTAINING PROTEIN"/>
    <property type="match status" value="1"/>
</dbReference>
<dbReference type="Proteomes" id="UP000886520">
    <property type="component" value="Chromosome 21"/>
</dbReference>
<accession>A0A9D4U9F3</accession>
<feature type="compositionally biased region" description="Basic and acidic residues" evidence="1">
    <location>
        <begin position="7"/>
        <end position="20"/>
    </location>
</feature>
<comment type="caution">
    <text evidence="2">The sequence shown here is derived from an EMBL/GenBank/DDBJ whole genome shotgun (WGS) entry which is preliminary data.</text>
</comment>
<evidence type="ECO:0000256" key="1">
    <source>
        <dbReference type="SAM" id="MobiDB-lite"/>
    </source>
</evidence>
<proteinExistence type="predicted"/>
<feature type="compositionally biased region" description="Basic residues" evidence="1">
    <location>
        <begin position="333"/>
        <end position="348"/>
    </location>
</feature>
<dbReference type="PANTHER" id="PTHR34665">
    <property type="entry name" value="DUF3741 DOMAIN-CONTAINING PROTEIN"/>
    <property type="match status" value="1"/>
</dbReference>
<dbReference type="EMBL" id="JABFUD020000021">
    <property type="protein sequence ID" value="KAI5063438.1"/>
    <property type="molecule type" value="Genomic_DNA"/>
</dbReference>
<organism evidence="2 3">
    <name type="scientific">Adiantum capillus-veneris</name>
    <name type="common">Maidenhair fern</name>
    <dbReference type="NCBI Taxonomy" id="13818"/>
    <lineage>
        <taxon>Eukaryota</taxon>
        <taxon>Viridiplantae</taxon>
        <taxon>Streptophyta</taxon>
        <taxon>Embryophyta</taxon>
        <taxon>Tracheophyta</taxon>
        <taxon>Polypodiopsida</taxon>
        <taxon>Polypodiidae</taxon>
        <taxon>Polypodiales</taxon>
        <taxon>Pteridineae</taxon>
        <taxon>Pteridaceae</taxon>
        <taxon>Vittarioideae</taxon>
        <taxon>Adiantum</taxon>
    </lineage>
</organism>
<protein>
    <submittedName>
        <fullName evidence="2">Uncharacterized protein</fullName>
    </submittedName>
</protein>
<feature type="region of interest" description="Disordered" evidence="1">
    <location>
        <begin position="333"/>
        <end position="359"/>
    </location>
</feature>
<reference evidence="2" key="1">
    <citation type="submission" date="2021-01" db="EMBL/GenBank/DDBJ databases">
        <title>Adiantum capillus-veneris genome.</title>
        <authorList>
            <person name="Fang Y."/>
            <person name="Liao Q."/>
        </authorList>
    </citation>
    <scope>NUCLEOTIDE SEQUENCE</scope>
    <source>
        <strain evidence="2">H3</strain>
        <tissue evidence="2">Leaf</tissue>
    </source>
</reference>
<evidence type="ECO:0000313" key="3">
    <source>
        <dbReference type="Proteomes" id="UP000886520"/>
    </source>
</evidence>
<feature type="region of interest" description="Disordered" evidence="1">
    <location>
        <begin position="1"/>
        <end position="20"/>
    </location>
</feature>
<dbReference type="OrthoDB" id="1920208at2759"/>
<sequence>MPFSSDADDRPPRRNARSFDLDDSATKAAAWVWHLHESKPGVTTEGRFVTAAQGWRRSSGSSDRKISRFRQEAAGTSTGTKEGCGAMKSETPMWDCGSNLYDTFELVAFGNRLDRSLMEVVPLSTHPLPPPGHLQPHVEHHMPSPLRERGGVLRTLSLPKSSQARRQASKKKHGNSAVANDGNRVSLSKSRELSFSVFQEGQGSRRWPSVEKVMKAFKKVVVLHKQVSLNVGCKQSIKIVEPGQRPLEPSRGEYRDKNEVLGEGSKDRKLSSINNVNDDDKSSSLQNWMKGRRKSTDEELLFSRISEGTISSHQSKERSVVKPQISSRNYHKHLHHHHHHHHHHHMHHTMGSESARLSPETLSKICTENGW</sequence>
<feature type="region of interest" description="Disordered" evidence="1">
    <location>
        <begin position="160"/>
        <end position="185"/>
    </location>
</feature>
<name>A0A9D4U9F3_ADICA</name>
<keyword evidence="3" id="KW-1185">Reference proteome</keyword>
<evidence type="ECO:0000313" key="2">
    <source>
        <dbReference type="EMBL" id="KAI5063438.1"/>
    </source>
</evidence>
<gene>
    <name evidence="2" type="ORF">GOP47_0021985</name>
</gene>